<dbReference type="AlphaFoldDB" id="A0A6C0CD50"/>
<dbReference type="EMBL" id="MN739395">
    <property type="protein sequence ID" value="QHT02498.1"/>
    <property type="molecule type" value="Genomic_DNA"/>
</dbReference>
<sequence length="90" mass="10574">MVRMIRLDNKFVYKEKSKYYLTDVTKVSEWRKMSDSEKAECKGKNVTKKVKKFLELYKSSGNINIKTKPSKKRLKTVKKSKKKVVMGGYS</sequence>
<name>A0A6C0CD50_9ZZZZ</name>
<organism evidence="1">
    <name type="scientific">viral metagenome</name>
    <dbReference type="NCBI Taxonomy" id="1070528"/>
    <lineage>
        <taxon>unclassified sequences</taxon>
        <taxon>metagenomes</taxon>
        <taxon>organismal metagenomes</taxon>
    </lineage>
</organism>
<accession>A0A6C0CD50</accession>
<proteinExistence type="predicted"/>
<evidence type="ECO:0000313" key="1">
    <source>
        <dbReference type="EMBL" id="QHT02498.1"/>
    </source>
</evidence>
<reference evidence="1" key="1">
    <citation type="journal article" date="2020" name="Nature">
        <title>Giant virus diversity and host interactions through global metagenomics.</title>
        <authorList>
            <person name="Schulz F."/>
            <person name="Roux S."/>
            <person name="Paez-Espino D."/>
            <person name="Jungbluth S."/>
            <person name="Walsh D.A."/>
            <person name="Denef V.J."/>
            <person name="McMahon K.D."/>
            <person name="Konstantinidis K.T."/>
            <person name="Eloe-Fadrosh E.A."/>
            <person name="Kyrpides N.C."/>
            <person name="Woyke T."/>
        </authorList>
    </citation>
    <scope>NUCLEOTIDE SEQUENCE</scope>
    <source>
        <strain evidence="1">GVMAG-M-3300020595-32</strain>
    </source>
</reference>
<protein>
    <submittedName>
        <fullName evidence="1">Uncharacterized protein</fullName>
    </submittedName>
</protein>